<proteinExistence type="predicted"/>
<name>A0A8S1YLN7_PAROT</name>
<evidence type="ECO:0000313" key="2">
    <source>
        <dbReference type="Proteomes" id="UP000683925"/>
    </source>
</evidence>
<accession>A0A8S1YLN7</accession>
<organism evidence="1 2">
    <name type="scientific">Paramecium octaurelia</name>
    <dbReference type="NCBI Taxonomy" id="43137"/>
    <lineage>
        <taxon>Eukaryota</taxon>
        <taxon>Sar</taxon>
        <taxon>Alveolata</taxon>
        <taxon>Ciliophora</taxon>
        <taxon>Intramacronucleata</taxon>
        <taxon>Oligohymenophorea</taxon>
        <taxon>Peniculida</taxon>
        <taxon>Parameciidae</taxon>
        <taxon>Paramecium</taxon>
    </lineage>
</organism>
<evidence type="ECO:0000313" key="1">
    <source>
        <dbReference type="EMBL" id="CAD8214859.1"/>
    </source>
</evidence>
<dbReference type="EMBL" id="CAJJDP010000196">
    <property type="protein sequence ID" value="CAD8214859.1"/>
    <property type="molecule type" value="Genomic_DNA"/>
</dbReference>
<dbReference type="AlphaFoldDB" id="A0A8S1YLN7"/>
<gene>
    <name evidence="1" type="ORF">POCTA_138.1.T1920003</name>
</gene>
<sequence length="183" mass="21722">MKDSKGNFVFIVLSFGLSKTPFIKKKPENADMLRKLPQHDFKQIKQVQFLSVKVIHKNNSYLERGAENFRRNNSGNIRRAEKFQLQLLAMRNPYSIIQIMMKIWLLSFLQSSQLFHAAIKVLEDKKQEKLKNLLSDNCLFPKCKLKRNRQISVSERHKIIKENVQHLIVFTISSGRIYIYRWK</sequence>
<protein>
    <submittedName>
        <fullName evidence="1">Uncharacterized protein</fullName>
    </submittedName>
</protein>
<reference evidence="1" key="1">
    <citation type="submission" date="2021-01" db="EMBL/GenBank/DDBJ databases">
        <authorList>
            <consortium name="Genoscope - CEA"/>
            <person name="William W."/>
        </authorList>
    </citation>
    <scope>NUCLEOTIDE SEQUENCE</scope>
</reference>
<dbReference type="Proteomes" id="UP000683925">
    <property type="component" value="Unassembled WGS sequence"/>
</dbReference>
<comment type="caution">
    <text evidence="1">The sequence shown here is derived from an EMBL/GenBank/DDBJ whole genome shotgun (WGS) entry which is preliminary data.</text>
</comment>
<keyword evidence="2" id="KW-1185">Reference proteome</keyword>